<dbReference type="PANTHER" id="PTHR15020">
    <property type="entry name" value="FLAVIN REDUCTASE-RELATED"/>
    <property type="match status" value="1"/>
</dbReference>
<dbReference type="RefSeq" id="WP_077349055.1">
    <property type="nucleotide sequence ID" value="NZ_CP019607.1"/>
</dbReference>
<dbReference type="KEGG" id="tfa:BW733_06745"/>
<evidence type="ECO:0000313" key="3">
    <source>
        <dbReference type="Proteomes" id="UP000188235"/>
    </source>
</evidence>
<dbReference type="CDD" id="cd05243">
    <property type="entry name" value="SDR_a5"/>
    <property type="match status" value="1"/>
</dbReference>
<gene>
    <name evidence="2" type="ORF">BW733_06745</name>
</gene>
<keyword evidence="3" id="KW-1185">Reference proteome</keyword>
<dbReference type="Gene3D" id="3.40.50.720">
    <property type="entry name" value="NAD(P)-binding Rossmann-like Domain"/>
    <property type="match status" value="1"/>
</dbReference>
<proteinExistence type="predicted"/>
<dbReference type="AlphaFoldDB" id="A0A1Q2CWT6"/>
<evidence type="ECO:0000259" key="1">
    <source>
        <dbReference type="Pfam" id="PF13460"/>
    </source>
</evidence>
<name>A0A1Q2CWT6_9ACTN</name>
<reference evidence="2 3" key="1">
    <citation type="journal article" date="2008" name="Int. J. Syst. Evol. Microbiol.">
        <title>Tessaracoccus flavescens sp. nov., isolated from marine sediment.</title>
        <authorList>
            <person name="Lee D.W."/>
            <person name="Lee S.D."/>
        </authorList>
    </citation>
    <scope>NUCLEOTIDE SEQUENCE [LARGE SCALE GENOMIC DNA]</scope>
    <source>
        <strain evidence="2 3">SST-39T</strain>
    </source>
</reference>
<dbReference type="EMBL" id="CP019607">
    <property type="protein sequence ID" value="AQP50575.1"/>
    <property type="molecule type" value="Genomic_DNA"/>
</dbReference>
<dbReference type="SUPFAM" id="SSF51735">
    <property type="entry name" value="NAD(P)-binding Rossmann-fold domains"/>
    <property type="match status" value="1"/>
</dbReference>
<dbReference type="Proteomes" id="UP000188235">
    <property type="component" value="Chromosome"/>
</dbReference>
<dbReference type="Pfam" id="PF13460">
    <property type="entry name" value="NAD_binding_10"/>
    <property type="match status" value="1"/>
</dbReference>
<dbReference type="OrthoDB" id="4248066at2"/>
<dbReference type="InterPro" id="IPR036291">
    <property type="entry name" value="NAD(P)-bd_dom_sf"/>
</dbReference>
<organism evidence="2 3">
    <name type="scientific">Tessaracoccus flavescens</name>
    <dbReference type="NCBI Taxonomy" id="399497"/>
    <lineage>
        <taxon>Bacteria</taxon>
        <taxon>Bacillati</taxon>
        <taxon>Actinomycetota</taxon>
        <taxon>Actinomycetes</taxon>
        <taxon>Propionibacteriales</taxon>
        <taxon>Propionibacteriaceae</taxon>
        <taxon>Tessaracoccus</taxon>
    </lineage>
</organism>
<accession>A0A1Q2CWT6</accession>
<dbReference type="InterPro" id="IPR016040">
    <property type="entry name" value="NAD(P)-bd_dom"/>
</dbReference>
<feature type="domain" description="NAD(P)-binding" evidence="1">
    <location>
        <begin position="8"/>
        <end position="198"/>
    </location>
</feature>
<sequence>MAKILIIGAHGKIALLLEPLLVQQGHDVTGVIRNPDHAADVEATGAHALVNDVERLGQSDIDELVDGFDIVVWSAGAGGGDPARTKAVDEEAAIRVLRAAEALGTRLIMVSYFGARLDHGVPSDNSFFAYAEAKAHADDAIRRSLVDWVIVAPSALTLEPAGGIEIDPRVSLDTGLVPAGEIARSTVARLVAEVIDRPGLKRVTLRCNDGDTPVGVALDALN</sequence>
<dbReference type="STRING" id="399497.BW733_06745"/>
<protein>
    <submittedName>
        <fullName evidence="2">NAD-dependent dehydratase</fullName>
    </submittedName>
</protein>
<dbReference type="PANTHER" id="PTHR15020:SF50">
    <property type="entry name" value="UPF0659 PROTEIN YMR090W"/>
    <property type="match status" value="1"/>
</dbReference>
<evidence type="ECO:0000313" key="2">
    <source>
        <dbReference type="EMBL" id="AQP50575.1"/>
    </source>
</evidence>